<keyword evidence="12" id="KW-1185">Reference proteome</keyword>
<evidence type="ECO:0000256" key="2">
    <source>
        <dbReference type="ARBA" id="ARBA00022730"/>
    </source>
</evidence>
<dbReference type="InterPro" id="IPR014726">
    <property type="entry name" value="Ribosomal_uL2_dom3"/>
</dbReference>
<evidence type="ECO:0000259" key="10">
    <source>
        <dbReference type="SMART" id="SM01383"/>
    </source>
</evidence>
<comment type="similarity">
    <text evidence="1 7">Belongs to the universal ribosomal protein uL2 family.</text>
</comment>
<evidence type="ECO:0000256" key="1">
    <source>
        <dbReference type="ARBA" id="ARBA00005636"/>
    </source>
</evidence>
<dbReference type="PANTHER" id="PTHR13691:SF5">
    <property type="entry name" value="LARGE RIBOSOMAL SUBUNIT PROTEIN UL2M"/>
    <property type="match status" value="1"/>
</dbReference>
<feature type="region of interest" description="Disordered" evidence="8">
    <location>
        <begin position="224"/>
        <end position="279"/>
    </location>
</feature>
<dbReference type="InterPro" id="IPR005880">
    <property type="entry name" value="Ribosomal_uL2_bac/org-type"/>
</dbReference>
<evidence type="ECO:0000259" key="9">
    <source>
        <dbReference type="SMART" id="SM01382"/>
    </source>
</evidence>
<protein>
    <recommendedName>
        <fullName evidence="6 7">Large ribosomal subunit protein uL2</fullName>
    </recommendedName>
</protein>
<dbReference type="OrthoDB" id="9778722at2"/>
<dbReference type="PIRSF" id="PIRSF002158">
    <property type="entry name" value="Ribosomal_L2"/>
    <property type="match status" value="1"/>
</dbReference>
<evidence type="ECO:0000256" key="6">
    <source>
        <dbReference type="ARBA" id="ARBA00035242"/>
    </source>
</evidence>
<reference evidence="11 12" key="1">
    <citation type="journal article" date="2016" name="Environ. Microbiol.">
        <title>New Methyloceanibacter diversity from North Sea sediments includes methanotroph containing solely the soluble methane monooxygenase.</title>
        <authorList>
            <person name="Vekeman B."/>
            <person name="Kerckhof F.M."/>
            <person name="Cremers G."/>
            <person name="de Vos P."/>
            <person name="Vandamme P."/>
            <person name="Boon N."/>
            <person name="Op den Camp H.J."/>
            <person name="Heylen K."/>
        </authorList>
    </citation>
    <scope>NUCLEOTIDE SEQUENCE [LARGE SCALE GENOMIC DNA]</scope>
    <source>
        <strain evidence="11 12">R-67177</strain>
    </source>
</reference>
<feature type="domain" description="Large ribosomal subunit protein uL2 C-terminal" evidence="9">
    <location>
        <begin position="124"/>
        <end position="252"/>
    </location>
</feature>
<dbReference type="Proteomes" id="UP000095042">
    <property type="component" value="Unassembled WGS sequence"/>
</dbReference>
<sequence length="279" mass="30152">MALKTFKPTTPSQRQLVLVDRSHLWKGKPVKSLTEGLSKSGGRNNTGRVSVWHRGGGHKRTYRLVDFKRTKFGVPGTVERLEYDPNRTAFIALIKYADGELAYILAPQRLAAGDTVIADEKADVKPGNAMPLANMPIGTIVHNVEMKPGKGGQIARAAGAYVQLVGRDAGYAIVRLNSGETRMVPSACMATVGAVSNPDNSNVSLSKAGRSRWMGRKPTVRGVAMNPVDHPHGGGEGRTSGGRHPVTPWGKSTKGKRTRSNKASSKFILRSRHQKKKKG</sequence>
<dbReference type="FunFam" id="2.40.50.140:FF:000003">
    <property type="entry name" value="50S ribosomal protein L2"/>
    <property type="match status" value="1"/>
</dbReference>
<dbReference type="Gene3D" id="2.40.50.140">
    <property type="entry name" value="Nucleic acid-binding proteins"/>
    <property type="match status" value="1"/>
</dbReference>
<evidence type="ECO:0000256" key="5">
    <source>
        <dbReference type="ARBA" id="ARBA00023274"/>
    </source>
</evidence>
<keyword evidence="4 7" id="KW-0689">Ribosomal protein</keyword>
<dbReference type="GO" id="GO:0003735">
    <property type="term" value="F:structural constituent of ribosome"/>
    <property type="evidence" value="ECO:0007669"/>
    <property type="project" value="InterPro"/>
</dbReference>
<dbReference type="GO" id="GO:0015934">
    <property type="term" value="C:large ribosomal subunit"/>
    <property type="evidence" value="ECO:0007669"/>
    <property type="project" value="InterPro"/>
</dbReference>
<evidence type="ECO:0000313" key="12">
    <source>
        <dbReference type="Proteomes" id="UP000095042"/>
    </source>
</evidence>
<dbReference type="Pfam" id="PF03947">
    <property type="entry name" value="Ribosomal_L2_C"/>
    <property type="match status" value="1"/>
</dbReference>
<dbReference type="FunFam" id="4.10.950.10:FF:000001">
    <property type="entry name" value="50S ribosomal protein L2"/>
    <property type="match status" value="1"/>
</dbReference>
<evidence type="ECO:0000256" key="4">
    <source>
        <dbReference type="ARBA" id="ARBA00022980"/>
    </source>
</evidence>
<dbReference type="FunFam" id="2.30.30.30:FF:000001">
    <property type="entry name" value="50S ribosomal protein L2"/>
    <property type="match status" value="1"/>
</dbReference>
<dbReference type="NCBIfam" id="TIGR01171">
    <property type="entry name" value="rplB_bact"/>
    <property type="match status" value="1"/>
</dbReference>
<comment type="subunit">
    <text evidence="7">Part of the 50S ribosomal subunit. Forms a bridge to the 30S subunit in the 70S ribosome.</text>
</comment>
<name>A0A1E3W957_9HYPH</name>
<comment type="function">
    <text evidence="7">One of the primary rRNA binding proteins. Required for association of the 30S and 50S subunits to form the 70S ribosome, for tRNA binding and peptide bond formation. It has been suggested to have peptidyltransferase activity; this is somewhat controversial. Makes several contacts with the 16S rRNA in the 70S ribosome.</text>
</comment>
<keyword evidence="5 7" id="KW-0687">Ribonucleoprotein</keyword>
<dbReference type="EMBL" id="LPWD01000349">
    <property type="protein sequence ID" value="ODS02280.1"/>
    <property type="molecule type" value="Genomic_DNA"/>
</dbReference>
<dbReference type="PROSITE" id="PS00467">
    <property type="entry name" value="RIBOSOMAL_L2"/>
    <property type="match status" value="1"/>
</dbReference>
<dbReference type="PANTHER" id="PTHR13691">
    <property type="entry name" value="RIBOSOMAL PROTEIN L2"/>
    <property type="match status" value="1"/>
</dbReference>
<dbReference type="InterPro" id="IPR002171">
    <property type="entry name" value="Ribosomal_uL2"/>
</dbReference>
<comment type="caution">
    <text evidence="11">The sequence shown here is derived from an EMBL/GenBank/DDBJ whole genome shotgun (WGS) entry which is preliminary data.</text>
</comment>
<gene>
    <name evidence="7 11" type="primary">rplB</name>
    <name evidence="11" type="ORF">AUC71_16145</name>
</gene>
<dbReference type="SUPFAM" id="SSF50104">
    <property type="entry name" value="Translation proteins SH3-like domain"/>
    <property type="match status" value="1"/>
</dbReference>
<dbReference type="InterPro" id="IPR022666">
    <property type="entry name" value="Ribosomal_uL2_RNA-bd_dom"/>
</dbReference>
<keyword evidence="2 7" id="KW-0699">rRNA-binding</keyword>
<dbReference type="SMART" id="SM01383">
    <property type="entry name" value="Ribosomal_L2"/>
    <property type="match status" value="1"/>
</dbReference>
<dbReference type="GO" id="GO:0002181">
    <property type="term" value="P:cytoplasmic translation"/>
    <property type="evidence" value="ECO:0007669"/>
    <property type="project" value="TreeGrafter"/>
</dbReference>
<dbReference type="SMART" id="SM01382">
    <property type="entry name" value="Ribosomal_L2_C"/>
    <property type="match status" value="1"/>
</dbReference>
<dbReference type="SUPFAM" id="SSF50249">
    <property type="entry name" value="Nucleic acid-binding proteins"/>
    <property type="match status" value="1"/>
</dbReference>
<accession>A0A1E3W957</accession>
<dbReference type="GO" id="GO:0019843">
    <property type="term" value="F:rRNA binding"/>
    <property type="evidence" value="ECO:0007669"/>
    <property type="project" value="UniProtKB-UniRule"/>
</dbReference>
<dbReference type="InterPro" id="IPR008991">
    <property type="entry name" value="Translation_prot_SH3-like_sf"/>
</dbReference>
<evidence type="ECO:0000256" key="3">
    <source>
        <dbReference type="ARBA" id="ARBA00022884"/>
    </source>
</evidence>
<dbReference type="HAMAP" id="MF_01320_B">
    <property type="entry name" value="Ribosomal_uL2_B"/>
    <property type="match status" value="1"/>
</dbReference>
<dbReference type="RefSeq" id="WP_069624536.1">
    <property type="nucleotide sequence ID" value="NZ_LPWD01000349.1"/>
</dbReference>
<dbReference type="Pfam" id="PF00181">
    <property type="entry name" value="Ribosomal_L2_N"/>
    <property type="match status" value="1"/>
</dbReference>
<dbReference type="InterPro" id="IPR022671">
    <property type="entry name" value="Ribosomal_uL2_CS"/>
</dbReference>
<evidence type="ECO:0000256" key="8">
    <source>
        <dbReference type="SAM" id="MobiDB-lite"/>
    </source>
</evidence>
<organism evidence="11 12">
    <name type="scientific">Methyloceanibacter marginalis</name>
    <dbReference type="NCBI Taxonomy" id="1774971"/>
    <lineage>
        <taxon>Bacteria</taxon>
        <taxon>Pseudomonadati</taxon>
        <taxon>Pseudomonadota</taxon>
        <taxon>Alphaproteobacteria</taxon>
        <taxon>Hyphomicrobiales</taxon>
        <taxon>Hyphomicrobiaceae</taxon>
        <taxon>Methyloceanibacter</taxon>
    </lineage>
</organism>
<dbReference type="InterPro" id="IPR022669">
    <property type="entry name" value="Ribosomal_uL2_C"/>
</dbReference>
<proteinExistence type="inferred from homology"/>
<dbReference type="Gene3D" id="2.30.30.30">
    <property type="match status" value="1"/>
</dbReference>
<dbReference type="AlphaFoldDB" id="A0A1E3W957"/>
<feature type="compositionally biased region" description="Basic residues" evidence="8">
    <location>
        <begin position="269"/>
        <end position="279"/>
    </location>
</feature>
<dbReference type="Gene3D" id="4.10.950.10">
    <property type="entry name" value="Ribosomal protein L2, domain 3"/>
    <property type="match status" value="1"/>
</dbReference>
<dbReference type="InterPro" id="IPR014722">
    <property type="entry name" value="Rib_uL2_dom2"/>
</dbReference>
<keyword evidence="3 7" id="KW-0694">RNA-binding</keyword>
<evidence type="ECO:0000256" key="7">
    <source>
        <dbReference type="HAMAP-Rule" id="MF_01320"/>
    </source>
</evidence>
<feature type="domain" description="Large ribosomal subunit protein uL2 RNA-binding" evidence="10">
    <location>
        <begin position="42"/>
        <end position="118"/>
    </location>
</feature>
<evidence type="ECO:0000313" key="11">
    <source>
        <dbReference type="EMBL" id="ODS02280.1"/>
    </source>
</evidence>
<dbReference type="InterPro" id="IPR012340">
    <property type="entry name" value="NA-bd_OB-fold"/>
</dbReference>
<dbReference type="GO" id="GO:0016740">
    <property type="term" value="F:transferase activity"/>
    <property type="evidence" value="ECO:0007669"/>
    <property type="project" value="InterPro"/>
</dbReference>